<evidence type="ECO:0000313" key="2">
    <source>
        <dbReference type="EMBL" id="TKR73100.1"/>
    </source>
</evidence>
<dbReference type="AlphaFoldDB" id="A0A4U5MTN6"/>
<reference evidence="2 3" key="2">
    <citation type="journal article" date="2019" name="G3 (Bethesda)">
        <title>Hybrid Assembly of the Genome of the Entomopathogenic Nematode Steinernema carpocapsae Identifies the X-Chromosome.</title>
        <authorList>
            <person name="Serra L."/>
            <person name="Macchietto M."/>
            <person name="Macias-Munoz A."/>
            <person name="McGill C.J."/>
            <person name="Rodriguez I.M."/>
            <person name="Rodriguez B."/>
            <person name="Murad R."/>
            <person name="Mortazavi A."/>
        </authorList>
    </citation>
    <scope>NUCLEOTIDE SEQUENCE [LARGE SCALE GENOMIC DNA]</scope>
    <source>
        <strain evidence="2 3">ALL</strain>
    </source>
</reference>
<gene>
    <name evidence="2" type="ORF">L596_020451</name>
</gene>
<evidence type="ECO:0000313" key="3">
    <source>
        <dbReference type="Proteomes" id="UP000298663"/>
    </source>
</evidence>
<proteinExistence type="predicted"/>
<comment type="caution">
    <text evidence="2">The sequence shown here is derived from an EMBL/GenBank/DDBJ whole genome shotgun (WGS) entry which is preliminary data.</text>
</comment>
<evidence type="ECO:0000256" key="1">
    <source>
        <dbReference type="SAM" id="MobiDB-lite"/>
    </source>
</evidence>
<reference evidence="2 3" key="1">
    <citation type="journal article" date="2015" name="Genome Biol.">
        <title>Comparative genomics of Steinernema reveals deeply conserved gene regulatory networks.</title>
        <authorList>
            <person name="Dillman A.R."/>
            <person name="Macchietto M."/>
            <person name="Porter C.F."/>
            <person name="Rogers A."/>
            <person name="Williams B."/>
            <person name="Antoshechkin I."/>
            <person name="Lee M.M."/>
            <person name="Goodwin Z."/>
            <person name="Lu X."/>
            <person name="Lewis E.E."/>
            <person name="Goodrich-Blair H."/>
            <person name="Stock S.P."/>
            <person name="Adams B.J."/>
            <person name="Sternberg P.W."/>
            <person name="Mortazavi A."/>
        </authorList>
    </citation>
    <scope>NUCLEOTIDE SEQUENCE [LARGE SCALE GENOMIC DNA]</scope>
    <source>
        <strain evidence="2 3">ALL</strain>
    </source>
</reference>
<dbReference type="Proteomes" id="UP000298663">
    <property type="component" value="Unassembled WGS sequence"/>
</dbReference>
<name>A0A4U5MTN6_STECR</name>
<organism evidence="2 3">
    <name type="scientific">Steinernema carpocapsae</name>
    <name type="common">Entomopathogenic nematode</name>
    <dbReference type="NCBI Taxonomy" id="34508"/>
    <lineage>
        <taxon>Eukaryota</taxon>
        <taxon>Metazoa</taxon>
        <taxon>Ecdysozoa</taxon>
        <taxon>Nematoda</taxon>
        <taxon>Chromadorea</taxon>
        <taxon>Rhabditida</taxon>
        <taxon>Tylenchina</taxon>
        <taxon>Panagrolaimomorpha</taxon>
        <taxon>Strongyloidoidea</taxon>
        <taxon>Steinernematidae</taxon>
        <taxon>Steinernema</taxon>
    </lineage>
</organism>
<dbReference type="EMBL" id="AZBU02000006">
    <property type="protein sequence ID" value="TKR73100.1"/>
    <property type="molecule type" value="Genomic_DNA"/>
</dbReference>
<feature type="compositionally biased region" description="Gly residues" evidence="1">
    <location>
        <begin position="72"/>
        <end position="81"/>
    </location>
</feature>
<keyword evidence="3" id="KW-1185">Reference proteome</keyword>
<protein>
    <submittedName>
        <fullName evidence="2">Uncharacterized protein</fullName>
    </submittedName>
</protein>
<sequence>MTPEEKIRFLPPVQNALSVRRAERTTRNFDDLSQKNKGLRGQAKWDLELIYGKAHLRYKKCQKKSFIRASGSGIGSGGRTPGHGIRKTGMGSRLVQASHRKRL</sequence>
<accession>A0A4U5MTN6</accession>
<feature type="region of interest" description="Disordered" evidence="1">
    <location>
        <begin position="69"/>
        <end position="103"/>
    </location>
</feature>